<evidence type="ECO:0000313" key="2">
    <source>
        <dbReference type="Proteomes" id="UP000036356"/>
    </source>
</evidence>
<reference evidence="1 2" key="1">
    <citation type="submission" date="2015-06" db="EMBL/GenBank/DDBJ databases">
        <title>Draft genome of the moderately acidophilic sulfate reducer Candidatus Desulfosporosinus acididurans strain M1.</title>
        <authorList>
            <person name="Poehlein A."/>
            <person name="Petzsch P."/>
            <person name="Johnson B.D."/>
            <person name="Schloemann M."/>
            <person name="Daniel R."/>
            <person name="Muehling M."/>
        </authorList>
    </citation>
    <scope>NUCLEOTIDE SEQUENCE [LARGE SCALE GENOMIC DNA]</scope>
    <source>
        <strain evidence="1 2">M1</strain>
    </source>
</reference>
<comment type="caution">
    <text evidence="1">The sequence shown here is derived from an EMBL/GenBank/DDBJ whole genome shotgun (WGS) entry which is preliminary data.</text>
</comment>
<dbReference type="RefSeq" id="WP_047810669.1">
    <property type="nucleotide sequence ID" value="NZ_LDZY01000009.1"/>
</dbReference>
<dbReference type="AlphaFoldDB" id="A0A0J1IKP7"/>
<sequence>MGYNVEDIIEKTIKIAVRRRAIYENIRQDKSDIVSVKIFSSVLAKQMDKTVEYYESLLNEIKEVEFEEIDFSTYDKMSSLISNFNTRINLIDISSGREFLEFSFSLEKAVYSLLVDIQGRLVKNTDDIHTKTYEILSDIIETKARQIEMIERML</sequence>
<dbReference type="PATRIC" id="fig|476652.3.peg.2994"/>
<proteinExistence type="predicted"/>
<gene>
    <name evidence="1" type="ORF">DEAC_c28480</name>
</gene>
<name>A0A0J1IKP7_9FIRM</name>
<dbReference type="Proteomes" id="UP000036356">
    <property type="component" value="Unassembled WGS sequence"/>
</dbReference>
<protein>
    <submittedName>
        <fullName evidence="1">Uncharacterized protein</fullName>
    </submittedName>
</protein>
<dbReference type="STRING" id="476652.DEAC_c28480"/>
<dbReference type="EMBL" id="LDZY01000009">
    <property type="protein sequence ID" value="KLU65296.1"/>
    <property type="molecule type" value="Genomic_DNA"/>
</dbReference>
<accession>A0A0J1IKP7</accession>
<organism evidence="1 2">
    <name type="scientific">Desulfosporosinus acididurans</name>
    <dbReference type="NCBI Taxonomy" id="476652"/>
    <lineage>
        <taxon>Bacteria</taxon>
        <taxon>Bacillati</taxon>
        <taxon>Bacillota</taxon>
        <taxon>Clostridia</taxon>
        <taxon>Eubacteriales</taxon>
        <taxon>Desulfitobacteriaceae</taxon>
        <taxon>Desulfosporosinus</taxon>
    </lineage>
</organism>
<keyword evidence="2" id="KW-1185">Reference proteome</keyword>
<evidence type="ECO:0000313" key="1">
    <source>
        <dbReference type="EMBL" id="KLU65296.1"/>
    </source>
</evidence>